<feature type="transmembrane region" description="Helical" evidence="6">
    <location>
        <begin position="34"/>
        <end position="60"/>
    </location>
</feature>
<dbReference type="CTD" id="6749272"/>
<dbReference type="OrthoDB" id="10033535at2759"/>
<dbReference type="InterPro" id="IPR008952">
    <property type="entry name" value="Tetraspanin_EC2_sf"/>
</dbReference>
<dbReference type="eggNOG" id="KOG3882">
    <property type="taxonomic scope" value="Eukaryota"/>
</dbReference>
<evidence type="ECO:0000256" key="4">
    <source>
        <dbReference type="ARBA" id="ARBA00022989"/>
    </source>
</evidence>
<evidence type="ECO:0000256" key="5">
    <source>
        <dbReference type="ARBA" id="ARBA00023136"/>
    </source>
</evidence>
<dbReference type="AlphaFoldDB" id="B3RLV9"/>
<dbReference type="InterPro" id="IPR000301">
    <property type="entry name" value="Tetraspanin_animals"/>
</dbReference>
<organism evidence="7 8">
    <name type="scientific">Trichoplax adhaerens</name>
    <name type="common">Trichoplax reptans</name>
    <dbReference type="NCBI Taxonomy" id="10228"/>
    <lineage>
        <taxon>Eukaryota</taxon>
        <taxon>Metazoa</taxon>
        <taxon>Placozoa</taxon>
        <taxon>Uniplacotomia</taxon>
        <taxon>Trichoplacea</taxon>
        <taxon>Trichoplacidae</taxon>
        <taxon>Trichoplax</taxon>
    </lineage>
</organism>
<comment type="similarity">
    <text evidence="2 6">Belongs to the tetraspanin (TM4SF) family.</text>
</comment>
<name>B3RLV9_TRIAD</name>
<evidence type="ECO:0000313" key="7">
    <source>
        <dbReference type="EMBL" id="EDV29592.1"/>
    </source>
</evidence>
<dbReference type="Gene3D" id="1.10.1450.10">
    <property type="entry name" value="Tetraspanin"/>
    <property type="match status" value="1"/>
</dbReference>
<sequence>MPRKNAVVGATMLGMGIYYHIAHTDYAVLTSESYFIGVNLLIAGGTLLFAAGFLGCFSALCDNQALLVGFILALILLLGLEIGTAIYGYVGTPTLEGIAKKHMTQDVETKFRTNVKVQKAMNNLQKTRKCCGVDTYKDYAKSSWALAKFNNSESDLKGNFPVPDSCCNTSIVGEDLPRCQKEYANGKNVSYIYADGCYPRYRDDIVQYMFSLGAVGVSMTLLQIMGIMLSFILCCSLNGSQGYGPLPLKRDPYDY</sequence>
<dbReference type="SUPFAM" id="SSF48652">
    <property type="entry name" value="Tetraspanin"/>
    <property type="match status" value="1"/>
</dbReference>
<keyword evidence="3 6" id="KW-0812">Transmembrane</keyword>
<keyword evidence="4 6" id="KW-1133">Transmembrane helix</keyword>
<dbReference type="PIRSF" id="PIRSF002419">
    <property type="entry name" value="Tetraspanin"/>
    <property type="match status" value="1"/>
</dbReference>
<keyword evidence="5 6" id="KW-0472">Membrane</keyword>
<dbReference type="PRINTS" id="PR00259">
    <property type="entry name" value="TMFOUR"/>
</dbReference>
<dbReference type="Pfam" id="PF00335">
    <property type="entry name" value="Tetraspanin"/>
    <property type="match status" value="1"/>
</dbReference>
<dbReference type="PhylomeDB" id="B3RLV9"/>
<comment type="subcellular location">
    <subcellularLocation>
        <location evidence="1 6">Membrane</location>
        <topology evidence="1 6">Multi-pass membrane protein</topology>
    </subcellularLocation>
</comment>
<feature type="transmembrane region" description="Helical" evidence="6">
    <location>
        <begin position="208"/>
        <end position="233"/>
    </location>
</feature>
<evidence type="ECO:0000256" key="3">
    <source>
        <dbReference type="ARBA" id="ARBA00022692"/>
    </source>
</evidence>
<dbReference type="Proteomes" id="UP000009022">
    <property type="component" value="Unassembled WGS sequence"/>
</dbReference>
<keyword evidence="8" id="KW-1185">Reference proteome</keyword>
<evidence type="ECO:0000256" key="1">
    <source>
        <dbReference type="ARBA" id="ARBA00004141"/>
    </source>
</evidence>
<dbReference type="GO" id="GO:0005886">
    <property type="term" value="C:plasma membrane"/>
    <property type="evidence" value="ECO:0000318"/>
    <property type="project" value="GO_Central"/>
</dbReference>
<dbReference type="PANTHER" id="PTHR19282">
    <property type="entry name" value="TETRASPANIN"/>
    <property type="match status" value="1"/>
</dbReference>
<protein>
    <recommendedName>
        <fullName evidence="6">Tetraspanin</fullName>
    </recommendedName>
</protein>
<dbReference type="InParanoid" id="B3RLV9"/>
<accession>B3RLV9</accession>
<reference evidence="7 8" key="1">
    <citation type="journal article" date="2008" name="Nature">
        <title>The Trichoplax genome and the nature of placozoans.</title>
        <authorList>
            <person name="Srivastava M."/>
            <person name="Begovic E."/>
            <person name="Chapman J."/>
            <person name="Putnam N.H."/>
            <person name="Hellsten U."/>
            <person name="Kawashima T."/>
            <person name="Kuo A."/>
            <person name="Mitros T."/>
            <person name="Salamov A."/>
            <person name="Carpenter M.L."/>
            <person name="Signorovitch A.Y."/>
            <person name="Moreno M.A."/>
            <person name="Kamm K."/>
            <person name="Grimwood J."/>
            <person name="Schmutz J."/>
            <person name="Shapiro H."/>
            <person name="Grigoriev I.V."/>
            <person name="Buss L.W."/>
            <person name="Schierwater B."/>
            <person name="Dellaporta S.L."/>
            <person name="Rokhsar D.S."/>
        </authorList>
    </citation>
    <scope>NUCLEOTIDE SEQUENCE [LARGE SCALE GENOMIC DNA]</scope>
    <source>
        <strain evidence="7 8">Grell-BS-1999</strain>
    </source>
</reference>
<feature type="transmembrane region" description="Helical" evidence="6">
    <location>
        <begin position="66"/>
        <end position="90"/>
    </location>
</feature>
<dbReference type="PANTHER" id="PTHR19282:SF534">
    <property type="entry name" value="TETRASPANIN FAMILY-RELATED"/>
    <property type="match status" value="1"/>
</dbReference>
<dbReference type="RefSeq" id="XP_002108794.1">
    <property type="nucleotide sequence ID" value="XM_002108758.1"/>
</dbReference>
<dbReference type="InterPro" id="IPR018499">
    <property type="entry name" value="Tetraspanin/Peripherin"/>
</dbReference>
<dbReference type="EMBL" id="DS985241">
    <property type="protein sequence ID" value="EDV29592.1"/>
    <property type="molecule type" value="Genomic_DNA"/>
</dbReference>
<gene>
    <name evidence="7" type="ORF">TRIADDRAFT_52140</name>
</gene>
<dbReference type="FunFam" id="1.10.1450.10:FF:000068">
    <property type="entry name" value="Tetraspanin"/>
    <property type="match status" value="1"/>
</dbReference>
<evidence type="ECO:0000313" key="8">
    <source>
        <dbReference type="Proteomes" id="UP000009022"/>
    </source>
</evidence>
<dbReference type="KEGG" id="tad:TRIADDRAFT_52140"/>
<dbReference type="HOGENOM" id="CLU_055524_5_1_1"/>
<proteinExistence type="inferred from homology"/>
<evidence type="ECO:0000256" key="2">
    <source>
        <dbReference type="ARBA" id="ARBA00006840"/>
    </source>
</evidence>
<dbReference type="GeneID" id="6749272"/>
<feature type="transmembrane region" description="Helical" evidence="6">
    <location>
        <begin position="6"/>
        <end position="22"/>
    </location>
</feature>
<evidence type="ECO:0000256" key="6">
    <source>
        <dbReference type="RuleBase" id="RU361218"/>
    </source>
</evidence>